<proteinExistence type="predicted"/>
<protein>
    <submittedName>
        <fullName evidence="2">Uncharacterized protein</fullName>
    </submittedName>
</protein>
<reference evidence="2" key="1">
    <citation type="journal article" date="2022" name="Int. J. Mol. Sci.">
        <title>Draft Genome of Tanacetum Coccineum: Genomic Comparison of Closely Related Tanacetum-Family Plants.</title>
        <authorList>
            <person name="Yamashiro T."/>
            <person name="Shiraishi A."/>
            <person name="Nakayama K."/>
            <person name="Satake H."/>
        </authorList>
    </citation>
    <scope>NUCLEOTIDE SEQUENCE</scope>
</reference>
<evidence type="ECO:0000313" key="2">
    <source>
        <dbReference type="EMBL" id="GJT45713.1"/>
    </source>
</evidence>
<feature type="region of interest" description="Disordered" evidence="1">
    <location>
        <begin position="31"/>
        <end position="125"/>
    </location>
</feature>
<organism evidence="2 3">
    <name type="scientific">Tanacetum coccineum</name>
    <dbReference type="NCBI Taxonomy" id="301880"/>
    <lineage>
        <taxon>Eukaryota</taxon>
        <taxon>Viridiplantae</taxon>
        <taxon>Streptophyta</taxon>
        <taxon>Embryophyta</taxon>
        <taxon>Tracheophyta</taxon>
        <taxon>Spermatophyta</taxon>
        <taxon>Magnoliopsida</taxon>
        <taxon>eudicotyledons</taxon>
        <taxon>Gunneridae</taxon>
        <taxon>Pentapetalae</taxon>
        <taxon>asterids</taxon>
        <taxon>campanulids</taxon>
        <taxon>Asterales</taxon>
        <taxon>Asteraceae</taxon>
        <taxon>Asteroideae</taxon>
        <taxon>Anthemideae</taxon>
        <taxon>Anthemidinae</taxon>
        <taxon>Tanacetum</taxon>
    </lineage>
</organism>
<dbReference type="EMBL" id="BQNB010015925">
    <property type="protein sequence ID" value="GJT45713.1"/>
    <property type="molecule type" value="Genomic_DNA"/>
</dbReference>
<feature type="compositionally biased region" description="Basic and acidic residues" evidence="1">
    <location>
        <begin position="114"/>
        <end position="123"/>
    </location>
</feature>
<reference evidence="2" key="2">
    <citation type="submission" date="2022-01" db="EMBL/GenBank/DDBJ databases">
        <authorList>
            <person name="Yamashiro T."/>
            <person name="Shiraishi A."/>
            <person name="Satake H."/>
            <person name="Nakayama K."/>
        </authorList>
    </citation>
    <scope>NUCLEOTIDE SEQUENCE</scope>
</reference>
<name>A0ABQ5E2X6_9ASTR</name>
<sequence length="233" mass="26792">MMRENKSYEKHPTHQALYDAVMQSIILDEDDMEKAKIVEPPTQKKRQHDDKNQDPPARSDQGLKKRKTSKDVELSKKPTSVGDDLGNTDEQPNVEAAPKHDWFKKPQRAPTPDPEWKKGKSVDNEPTQNWLNDLANTEKPPLSFDDLMSTLIDFSTFAMNHLKISKLTKADLVGPVYNLLKGTWKSCVELEYNMEECYHALSDLSKPLSLQESRGRLTVIADFFFNNDLEYLR</sequence>
<evidence type="ECO:0000313" key="3">
    <source>
        <dbReference type="Proteomes" id="UP001151760"/>
    </source>
</evidence>
<dbReference type="Proteomes" id="UP001151760">
    <property type="component" value="Unassembled WGS sequence"/>
</dbReference>
<keyword evidence="3" id="KW-1185">Reference proteome</keyword>
<accession>A0ABQ5E2X6</accession>
<comment type="caution">
    <text evidence="2">The sequence shown here is derived from an EMBL/GenBank/DDBJ whole genome shotgun (WGS) entry which is preliminary data.</text>
</comment>
<evidence type="ECO:0000256" key="1">
    <source>
        <dbReference type="SAM" id="MobiDB-lite"/>
    </source>
</evidence>
<gene>
    <name evidence="2" type="ORF">Tco_0954428</name>
</gene>